<name>A0ABQ5IUW3_9ASTR</name>
<organism evidence="2 3">
    <name type="scientific">Tanacetum coccineum</name>
    <dbReference type="NCBI Taxonomy" id="301880"/>
    <lineage>
        <taxon>Eukaryota</taxon>
        <taxon>Viridiplantae</taxon>
        <taxon>Streptophyta</taxon>
        <taxon>Embryophyta</taxon>
        <taxon>Tracheophyta</taxon>
        <taxon>Spermatophyta</taxon>
        <taxon>Magnoliopsida</taxon>
        <taxon>eudicotyledons</taxon>
        <taxon>Gunneridae</taxon>
        <taxon>Pentapetalae</taxon>
        <taxon>asterids</taxon>
        <taxon>campanulids</taxon>
        <taxon>Asterales</taxon>
        <taxon>Asteraceae</taxon>
        <taxon>Asteroideae</taxon>
        <taxon>Anthemideae</taxon>
        <taxon>Anthemidinae</taxon>
        <taxon>Tanacetum</taxon>
    </lineage>
</organism>
<proteinExistence type="inferred from homology"/>
<evidence type="ECO:0000313" key="2">
    <source>
        <dbReference type="EMBL" id="GJU03088.1"/>
    </source>
</evidence>
<accession>A0ABQ5IUW3</accession>
<dbReference type="SUPFAM" id="SSF53756">
    <property type="entry name" value="UDP-Glycosyltransferase/glycogen phosphorylase"/>
    <property type="match status" value="1"/>
</dbReference>
<dbReference type="PANTHER" id="PTHR11926:SF1557">
    <property type="entry name" value="7-DEOXYLOGANETIN GLUCOSYLTRANSFERASE"/>
    <property type="match status" value="1"/>
</dbReference>
<reference evidence="2" key="2">
    <citation type="submission" date="2022-01" db="EMBL/GenBank/DDBJ databases">
        <authorList>
            <person name="Yamashiro T."/>
            <person name="Shiraishi A."/>
            <person name="Satake H."/>
            <person name="Nakayama K."/>
        </authorList>
    </citation>
    <scope>NUCLEOTIDE SEQUENCE</scope>
</reference>
<comment type="similarity">
    <text evidence="1">Belongs to the UDP-glycosyltransferase family.</text>
</comment>
<reference evidence="2" key="1">
    <citation type="journal article" date="2022" name="Int. J. Mol. Sci.">
        <title>Draft Genome of Tanacetum Coccineum: Genomic Comparison of Closely Related Tanacetum-Family Plants.</title>
        <authorList>
            <person name="Yamashiro T."/>
            <person name="Shiraishi A."/>
            <person name="Nakayama K."/>
            <person name="Satake H."/>
        </authorList>
    </citation>
    <scope>NUCLEOTIDE SEQUENCE</scope>
</reference>
<evidence type="ECO:0000313" key="3">
    <source>
        <dbReference type="Proteomes" id="UP001151760"/>
    </source>
</evidence>
<dbReference type="EMBL" id="BQNB010021119">
    <property type="protein sequence ID" value="GJU03088.1"/>
    <property type="molecule type" value="Genomic_DNA"/>
</dbReference>
<sequence length="188" mass="20964">MASQQGEETNAVCITSPLYKAHKPMLKLAKILHSKGFDITFVNTEFNHQRLIRSQGHQTLNGLPSFRFETIPDGLTPPENIDATQDLLSLVKSVDETCFGPFKSLVAKVSASYSPVTCIVSDLVLGFTLDAAKELDIPEFLLWRTGTGSLICYDQYPNLLEKGLMPLKEVQLKRKMVKLIASMLFPFD</sequence>
<keyword evidence="3" id="KW-1185">Reference proteome</keyword>
<evidence type="ECO:0000256" key="1">
    <source>
        <dbReference type="ARBA" id="ARBA00009995"/>
    </source>
</evidence>
<gene>
    <name evidence="2" type="ORF">Tco_1113426</name>
</gene>
<dbReference type="Gene3D" id="3.40.50.2000">
    <property type="entry name" value="Glycogen Phosphorylase B"/>
    <property type="match status" value="1"/>
</dbReference>
<dbReference type="PANTHER" id="PTHR11926">
    <property type="entry name" value="GLUCOSYL/GLUCURONOSYL TRANSFERASES"/>
    <property type="match status" value="1"/>
</dbReference>
<comment type="caution">
    <text evidence="2">The sequence shown here is derived from an EMBL/GenBank/DDBJ whole genome shotgun (WGS) entry which is preliminary data.</text>
</comment>
<dbReference type="Proteomes" id="UP001151760">
    <property type="component" value="Unassembled WGS sequence"/>
</dbReference>
<protein>
    <submittedName>
        <fullName evidence="2">Uncharacterized protein</fullName>
    </submittedName>
</protein>